<name>A0A368SZU9_9ACTN</name>
<evidence type="ECO:0000313" key="3">
    <source>
        <dbReference type="EMBL" id="RCV51528.1"/>
    </source>
</evidence>
<dbReference type="Proteomes" id="UP000253318">
    <property type="component" value="Unassembled WGS sequence"/>
</dbReference>
<dbReference type="GO" id="GO:0016829">
    <property type="term" value="F:lyase activity"/>
    <property type="evidence" value="ECO:0007669"/>
    <property type="project" value="UniProtKB-KW"/>
</dbReference>
<reference evidence="3 4" key="1">
    <citation type="submission" date="2018-04" db="EMBL/GenBank/DDBJ databases">
        <title>Novel actinobacteria from marine sediment.</title>
        <authorList>
            <person name="Ng Z.Y."/>
            <person name="Tan G.Y.A."/>
        </authorList>
    </citation>
    <scope>NUCLEOTIDE SEQUENCE [LARGE SCALE GENOMIC DNA]</scope>
    <source>
        <strain evidence="3 4">TPS81</strain>
    </source>
</reference>
<keyword evidence="1" id="KW-0479">Metal-binding</keyword>
<dbReference type="PANTHER" id="PTHR33542:SF5">
    <property type="entry name" value="FERROCHELATASE CHE1"/>
    <property type="match status" value="1"/>
</dbReference>
<organism evidence="3 4">
    <name type="scientific">Marinitenerispora sediminis</name>
    <dbReference type="NCBI Taxonomy" id="1931232"/>
    <lineage>
        <taxon>Bacteria</taxon>
        <taxon>Bacillati</taxon>
        <taxon>Actinomycetota</taxon>
        <taxon>Actinomycetes</taxon>
        <taxon>Streptosporangiales</taxon>
        <taxon>Nocardiopsidaceae</taxon>
        <taxon>Marinitenerispora</taxon>
    </lineage>
</organism>
<dbReference type="SUPFAM" id="SSF53800">
    <property type="entry name" value="Chelatase"/>
    <property type="match status" value="1"/>
</dbReference>
<dbReference type="InterPro" id="IPR050963">
    <property type="entry name" value="Sirohydro_Cobaltochel/CbiX"/>
</dbReference>
<dbReference type="GO" id="GO:0046872">
    <property type="term" value="F:metal ion binding"/>
    <property type="evidence" value="ECO:0007669"/>
    <property type="project" value="UniProtKB-KW"/>
</dbReference>
<proteinExistence type="predicted"/>
<dbReference type="OrthoDB" id="482456at2"/>
<dbReference type="InterPro" id="IPR002762">
    <property type="entry name" value="CbiX-like"/>
</dbReference>
<accession>A0A368SZU9</accession>
<keyword evidence="4" id="KW-1185">Reference proteome</keyword>
<sequence>MRPVPLVAVAHGSRDPRSARAVEELFGRVRRLRPGLDVRVAYLDHVAPDPGAAIGALAARGAGEVVVLPALLTAAYHSKVDLPAVLGAVHGAYPWLRVRYGGTLGPHPLLEDAVLRRLADAGVRAAPDTALVLASAGSSDPGANAVIERAAARLAARGPWLRVRAAYASAAAPSPGEAVAALRAGGAPRVAVAGYLLAPGFFADRVSAQSLAAGADAVSPALGAAPELARLVLHRYDEALRGAAEREVPTARR</sequence>
<dbReference type="CDD" id="cd03416">
    <property type="entry name" value="CbiX_SirB_N"/>
    <property type="match status" value="1"/>
</dbReference>
<dbReference type="PANTHER" id="PTHR33542">
    <property type="entry name" value="SIROHYDROCHLORIN FERROCHELATASE, CHLOROPLASTIC"/>
    <property type="match status" value="1"/>
</dbReference>
<dbReference type="AlphaFoldDB" id="A0A368SZU9"/>
<dbReference type="Gene3D" id="3.40.50.1400">
    <property type="match status" value="2"/>
</dbReference>
<dbReference type="Pfam" id="PF01903">
    <property type="entry name" value="CbiX"/>
    <property type="match status" value="2"/>
</dbReference>
<comment type="caution">
    <text evidence="3">The sequence shown here is derived from an EMBL/GenBank/DDBJ whole genome shotgun (WGS) entry which is preliminary data.</text>
</comment>
<dbReference type="RefSeq" id="WP_114396030.1">
    <property type="nucleotide sequence ID" value="NZ_QEIM01000002.1"/>
</dbReference>
<evidence type="ECO:0000256" key="2">
    <source>
        <dbReference type="ARBA" id="ARBA00023239"/>
    </source>
</evidence>
<evidence type="ECO:0000256" key="1">
    <source>
        <dbReference type="ARBA" id="ARBA00022723"/>
    </source>
</evidence>
<protein>
    <submittedName>
        <fullName evidence="3">Cobalamin biosynthesis protein CbiX</fullName>
    </submittedName>
</protein>
<dbReference type="EMBL" id="QEIN01000248">
    <property type="protein sequence ID" value="RCV51528.1"/>
    <property type="molecule type" value="Genomic_DNA"/>
</dbReference>
<evidence type="ECO:0000313" key="4">
    <source>
        <dbReference type="Proteomes" id="UP000253318"/>
    </source>
</evidence>
<keyword evidence="2" id="KW-0456">Lyase</keyword>
<gene>
    <name evidence="3" type="ORF">DEF24_23085</name>
</gene>